<dbReference type="InterPro" id="IPR052435">
    <property type="entry name" value="YY1-Transcr_Regul"/>
</dbReference>
<dbReference type="PANTHER" id="PTHR16088">
    <property type="entry name" value="YY1 ASSOCIATED PROTEIN-RELATED"/>
    <property type="match status" value="1"/>
</dbReference>
<evidence type="ECO:0000313" key="4">
    <source>
        <dbReference type="Proteomes" id="UP000095283"/>
    </source>
</evidence>
<dbReference type="GO" id="GO:0005634">
    <property type="term" value="C:nucleus"/>
    <property type="evidence" value="ECO:0007669"/>
    <property type="project" value="TreeGrafter"/>
</dbReference>
<reference evidence="5" key="1">
    <citation type="submission" date="2016-11" db="UniProtKB">
        <authorList>
            <consortium name="WormBaseParasite"/>
        </authorList>
    </citation>
    <scope>IDENTIFICATION</scope>
</reference>
<dbReference type="AlphaFoldDB" id="A0A1I7WJG3"/>
<accession>A0A1I7WJG3</accession>
<keyword evidence="1" id="KW-0805">Transcription regulation</keyword>
<organism evidence="4 5">
    <name type="scientific">Heterorhabditis bacteriophora</name>
    <name type="common">Entomopathogenic nematode worm</name>
    <dbReference type="NCBI Taxonomy" id="37862"/>
    <lineage>
        <taxon>Eukaryota</taxon>
        <taxon>Metazoa</taxon>
        <taxon>Ecdysozoa</taxon>
        <taxon>Nematoda</taxon>
        <taxon>Chromadorea</taxon>
        <taxon>Rhabditida</taxon>
        <taxon>Rhabditina</taxon>
        <taxon>Rhabditomorpha</taxon>
        <taxon>Strongyloidea</taxon>
        <taxon>Heterorhabditidae</taxon>
        <taxon>Heterorhabditis</taxon>
    </lineage>
</organism>
<sequence length="255" mass="29208">MRSDEIEPCCSRDLVENHSNREKQQNQSSLVLNVEDSVTPVDKDRVTQIDGEEIVSLCRQLDTQLDDKARAHNLSAINVKSILHHLIKNPQVISALMGLSDDAASIPTVKLTRSKTKHKQGEKVELKPVNGPKTFLDVQYENDDEDDDYRPEEIQNYIYVYIFIYLINYNFNRNADSCLEGKSTNNGLIEDDLLNNTLRIDEEEDVITQYQLRSRVRSLNDAAIHDPLADSNNDLFANCQEQDVCLSHFNEKTRI</sequence>
<dbReference type="GO" id="GO:0003712">
    <property type="term" value="F:transcription coregulator activity"/>
    <property type="evidence" value="ECO:0007669"/>
    <property type="project" value="TreeGrafter"/>
</dbReference>
<dbReference type="WBParaSite" id="Hba_05156">
    <property type="protein sequence ID" value="Hba_05156"/>
    <property type="gene ID" value="Hba_05156"/>
</dbReference>
<protein>
    <submittedName>
        <fullName evidence="5">GON-4-like protein</fullName>
    </submittedName>
</protein>
<evidence type="ECO:0000313" key="5">
    <source>
        <dbReference type="WBParaSite" id="Hba_05156"/>
    </source>
</evidence>
<keyword evidence="4" id="KW-1185">Reference proteome</keyword>
<dbReference type="PANTHER" id="PTHR16088:SF3">
    <property type="entry name" value="GON-4-LIKE PROTEIN"/>
    <property type="match status" value="1"/>
</dbReference>
<proteinExistence type="predicted"/>
<evidence type="ECO:0000256" key="2">
    <source>
        <dbReference type="ARBA" id="ARBA00023163"/>
    </source>
</evidence>
<keyword evidence="2" id="KW-0804">Transcription</keyword>
<dbReference type="GO" id="GO:0006355">
    <property type="term" value="P:regulation of DNA-templated transcription"/>
    <property type="evidence" value="ECO:0007669"/>
    <property type="project" value="TreeGrafter"/>
</dbReference>
<evidence type="ECO:0000256" key="3">
    <source>
        <dbReference type="ARBA" id="ARBA00023242"/>
    </source>
</evidence>
<dbReference type="Proteomes" id="UP000095283">
    <property type="component" value="Unplaced"/>
</dbReference>
<keyword evidence="3" id="KW-0539">Nucleus</keyword>
<evidence type="ECO:0000256" key="1">
    <source>
        <dbReference type="ARBA" id="ARBA00023015"/>
    </source>
</evidence>
<name>A0A1I7WJG3_HETBA</name>